<reference evidence="1" key="1">
    <citation type="journal article" date="2023" name="G3 (Bethesda)">
        <title>A reference genome for the long-term kleptoplast-retaining sea slug Elysia crispata morphotype clarki.</title>
        <authorList>
            <person name="Eastman K.E."/>
            <person name="Pendleton A.L."/>
            <person name="Shaikh M.A."/>
            <person name="Suttiyut T."/>
            <person name="Ogas R."/>
            <person name="Tomko P."/>
            <person name="Gavelis G."/>
            <person name="Widhalm J.R."/>
            <person name="Wisecaver J.H."/>
        </authorList>
    </citation>
    <scope>NUCLEOTIDE SEQUENCE</scope>
    <source>
        <strain evidence="1">ECLA1</strain>
    </source>
</reference>
<sequence>LSRVADGRKVNGLLEARRATMRVQLVKQDDSQVSFVMPED</sequence>
<evidence type="ECO:0000313" key="1">
    <source>
        <dbReference type="EMBL" id="KAK3728180.1"/>
    </source>
</evidence>
<protein>
    <submittedName>
        <fullName evidence="1">Uncharacterized protein</fullName>
    </submittedName>
</protein>
<name>A0AAE0Y148_9GAST</name>
<accession>A0AAE0Y148</accession>
<gene>
    <name evidence="1" type="ORF">RRG08_020331</name>
</gene>
<keyword evidence="2" id="KW-1185">Reference proteome</keyword>
<feature type="non-terminal residue" evidence="1">
    <location>
        <position position="1"/>
    </location>
</feature>
<evidence type="ECO:0000313" key="2">
    <source>
        <dbReference type="Proteomes" id="UP001283361"/>
    </source>
</evidence>
<organism evidence="1 2">
    <name type="scientific">Elysia crispata</name>
    <name type="common">lettuce slug</name>
    <dbReference type="NCBI Taxonomy" id="231223"/>
    <lineage>
        <taxon>Eukaryota</taxon>
        <taxon>Metazoa</taxon>
        <taxon>Spiralia</taxon>
        <taxon>Lophotrochozoa</taxon>
        <taxon>Mollusca</taxon>
        <taxon>Gastropoda</taxon>
        <taxon>Heterobranchia</taxon>
        <taxon>Euthyneura</taxon>
        <taxon>Panpulmonata</taxon>
        <taxon>Sacoglossa</taxon>
        <taxon>Placobranchoidea</taxon>
        <taxon>Plakobranchidae</taxon>
        <taxon>Elysia</taxon>
    </lineage>
</organism>
<dbReference type="EMBL" id="JAWDGP010007200">
    <property type="protein sequence ID" value="KAK3728180.1"/>
    <property type="molecule type" value="Genomic_DNA"/>
</dbReference>
<dbReference type="Proteomes" id="UP001283361">
    <property type="component" value="Unassembled WGS sequence"/>
</dbReference>
<comment type="caution">
    <text evidence="1">The sequence shown here is derived from an EMBL/GenBank/DDBJ whole genome shotgun (WGS) entry which is preliminary data.</text>
</comment>
<proteinExistence type="predicted"/>
<dbReference type="AlphaFoldDB" id="A0AAE0Y148"/>